<dbReference type="Proteomes" id="UP000218767">
    <property type="component" value="Unassembled WGS sequence"/>
</dbReference>
<proteinExistence type="predicted"/>
<reference evidence="3" key="1">
    <citation type="submission" date="2017-08" db="EMBL/GenBank/DDBJ databases">
        <title>A dynamic microbial community with high functional redundancy inhabits the cold, oxic subseafloor aquifer.</title>
        <authorList>
            <person name="Tully B.J."/>
            <person name="Wheat C.G."/>
            <person name="Glazer B.T."/>
            <person name="Huber J.A."/>
        </authorList>
    </citation>
    <scope>NUCLEOTIDE SEQUENCE [LARGE SCALE GENOMIC DNA]</scope>
</reference>
<dbReference type="PANTHER" id="PTHR34385:SF1">
    <property type="entry name" value="PEPTIDOGLYCAN L-ALANYL-D-GLUTAMATE ENDOPEPTIDASE CWLK"/>
    <property type="match status" value="1"/>
</dbReference>
<dbReference type="AlphaFoldDB" id="A0A2A4XE38"/>
<dbReference type="Gene3D" id="3.30.1380.10">
    <property type="match status" value="1"/>
</dbReference>
<gene>
    <name evidence="2" type="ORF">COB20_02585</name>
</gene>
<accession>A0A2A4XE38</accession>
<dbReference type="InterPro" id="IPR058193">
    <property type="entry name" value="VanY/YodJ_core_dom"/>
</dbReference>
<organism evidence="2 3">
    <name type="scientific">SAR86 cluster bacterium</name>
    <dbReference type="NCBI Taxonomy" id="2030880"/>
    <lineage>
        <taxon>Bacteria</taxon>
        <taxon>Pseudomonadati</taxon>
        <taxon>Pseudomonadota</taxon>
        <taxon>Gammaproteobacteria</taxon>
        <taxon>SAR86 cluster</taxon>
    </lineage>
</organism>
<evidence type="ECO:0000313" key="3">
    <source>
        <dbReference type="Proteomes" id="UP000218767"/>
    </source>
</evidence>
<evidence type="ECO:0000259" key="1">
    <source>
        <dbReference type="Pfam" id="PF02557"/>
    </source>
</evidence>
<name>A0A2A4XE38_9GAMM</name>
<sequence length="178" mass="20090">MSNNDEMQSSLKQLHQALGIPANYVASCALPLCLEPVALVDTELDFYQRKQRLTPAAFSAWSTLREAATREEVSLFLISAFRDYQYQHDLIARKLEKGQAIEAVLRVNAAPGYSEHHSGRAVDVGTLGCDALSEDFGKTKAYQWLAENAVGYGFYLSYPPNNAYGLDFEPWHWCYREE</sequence>
<dbReference type="CDD" id="cd14852">
    <property type="entry name" value="LD-carboxypeptidase"/>
    <property type="match status" value="1"/>
</dbReference>
<evidence type="ECO:0000313" key="2">
    <source>
        <dbReference type="EMBL" id="PCI80764.1"/>
    </source>
</evidence>
<dbReference type="InterPro" id="IPR009045">
    <property type="entry name" value="Zn_M74/Hedgehog-like"/>
</dbReference>
<dbReference type="PANTHER" id="PTHR34385">
    <property type="entry name" value="D-ALANYL-D-ALANINE CARBOXYPEPTIDASE"/>
    <property type="match status" value="1"/>
</dbReference>
<protein>
    <recommendedName>
        <fullName evidence="1">D-alanyl-D-alanine carboxypeptidase-like core domain-containing protein</fullName>
    </recommendedName>
</protein>
<feature type="domain" description="D-alanyl-D-alanine carboxypeptidase-like core" evidence="1">
    <location>
        <begin position="51"/>
        <end position="176"/>
    </location>
</feature>
<dbReference type="GO" id="GO:0008233">
    <property type="term" value="F:peptidase activity"/>
    <property type="evidence" value="ECO:0007669"/>
    <property type="project" value="InterPro"/>
</dbReference>
<dbReference type="InterPro" id="IPR003709">
    <property type="entry name" value="VanY-like_core_dom"/>
</dbReference>
<comment type="caution">
    <text evidence="2">The sequence shown here is derived from an EMBL/GenBank/DDBJ whole genome shotgun (WGS) entry which is preliminary data.</text>
</comment>
<dbReference type="EMBL" id="NVUL01000008">
    <property type="protein sequence ID" value="PCI80764.1"/>
    <property type="molecule type" value="Genomic_DNA"/>
</dbReference>
<dbReference type="InterPro" id="IPR052179">
    <property type="entry name" value="DD-CPase-like"/>
</dbReference>
<dbReference type="GO" id="GO:0006508">
    <property type="term" value="P:proteolysis"/>
    <property type="evidence" value="ECO:0007669"/>
    <property type="project" value="InterPro"/>
</dbReference>
<dbReference type="Pfam" id="PF02557">
    <property type="entry name" value="VanY"/>
    <property type="match status" value="1"/>
</dbReference>
<dbReference type="SUPFAM" id="SSF55166">
    <property type="entry name" value="Hedgehog/DD-peptidase"/>
    <property type="match status" value="1"/>
</dbReference>